<dbReference type="EMBL" id="CP136894">
    <property type="protein sequence ID" value="WOL09398.1"/>
    <property type="molecule type" value="Genomic_DNA"/>
</dbReference>
<evidence type="ECO:0000256" key="2">
    <source>
        <dbReference type="ARBA" id="ARBA00023157"/>
    </source>
</evidence>
<evidence type="ECO:0000256" key="1">
    <source>
        <dbReference type="ARBA" id="ARBA00022729"/>
    </source>
</evidence>
<dbReference type="AlphaFoldDB" id="A0AAQ3KLP7"/>
<name>A0AAQ3KLP7_9LILI</name>
<dbReference type="InterPro" id="IPR006501">
    <property type="entry name" value="Pectinesterase_inhib_dom"/>
</dbReference>
<sequence length="149" mass="15618">MNPTDMPCNVFLVLVLAIPAFSSAAAPAVEGACKSIMKNDIDFCVTSLQVVPGSDSADLLGFATISHNLSVANATATVAKLEALQNTATDAGLSFAAEFSASKHYNLAVAIYDSAEMRPAACRDNGLVADGENAFKLALMARWFTEKLI</sequence>
<evidence type="ECO:0000313" key="5">
    <source>
        <dbReference type="EMBL" id="WOL09398.1"/>
    </source>
</evidence>
<evidence type="ECO:0000256" key="4">
    <source>
        <dbReference type="SAM" id="SignalP"/>
    </source>
</evidence>
<reference evidence="5 6" key="1">
    <citation type="submission" date="2023-10" db="EMBL/GenBank/DDBJ databases">
        <title>Chromosome-scale genome assembly provides insights into flower coloration mechanisms of Canna indica.</title>
        <authorList>
            <person name="Li C."/>
        </authorList>
    </citation>
    <scope>NUCLEOTIDE SEQUENCE [LARGE SCALE GENOMIC DNA]</scope>
    <source>
        <tissue evidence="5">Flower</tissue>
    </source>
</reference>
<feature type="chain" id="PRO_5043014934" evidence="4">
    <location>
        <begin position="25"/>
        <end position="149"/>
    </location>
</feature>
<evidence type="ECO:0000313" key="6">
    <source>
        <dbReference type="Proteomes" id="UP001327560"/>
    </source>
</evidence>
<keyword evidence="6" id="KW-1185">Reference proteome</keyword>
<dbReference type="SUPFAM" id="SSF101148">
    <property type="entry name" value="Plant invertase/pectin methylesterase inhibitor"/>
    <property type="match status" value="1"/>
</dbReference>
<proteinExistence type="inferred from homology"/>
<feature type="signal peptide" evidence="4">
    <location>
        <begin position="1"/>
        <end position="24"/>
    </location>
</feature>
<organism evidence="5 6">
    <name type="scientific">Canna indica</name>
    <name type="common">Indian-shot</name>
    <dbReference type="NCBI Taxonomy" id="4628"/>
    <lineage>
        <taxon>Eukaryota</taxon>
        <taxon>Viridiplantae</taxon>
        <taxon>Streptophyta</taxon>
        <taxon>Embryophyta</taxon>
        <taxon>Tracheophyta</taxon>
        <taxon>Spermatophyta</taxon>
        <taxon>Magnoliopsida</taxon>
        <taxon>Liliopsida</taxon>
        <taxon>Zingiberales</taxon>
        <taxon>Cannaceae</taxon>
        <taxon>Canna</taxon>
    </lineage>
</organism>
<accession>A0AAQ3KLP7</accession>
<protein>
    <submittedName>
        <fullName evidence="5">Invertase inhibitor</fullName>
    </submittedName>
</protein>
<evidence type="ECO:0000256" key="3">
    <source>
        <dbReference type="ARBA" id="ARBA00038471"/>
    </source>
</evidence>
<dbReference type="GO" id="GO:0004857">
    <property type="term" value="F:enzyme inhibitor activity"/>
    <property type="evidence" value="ECO:0007669"/>
    <property type="project" value="InterPro"/>
</dbReference>
<keyword evidence="1 4" id="KW-0732">Signal</keyword>
<dbReference type="InterPro" id="IPR035513">
    <property type="entry name" value="Invertase/methylesterase_inhib"/>
</dbReference>
<dbReference type="PANTHER" id="PTHR35357:SF8">
    <property type="entry name" value="OS01G0111000 PROTEIN"/>
    <property type="match status" value="1"/>
</dbReference>
<dbReference type="NCBIfam" id="TIGR01614">
    <property type="entry name" value="PME_inhib"/>
    <property type="match status" value="1"/>
</dbReference>
<keyword evidence="2" id="KW-1015">Disulfide bond</keyword>
<dbReference type="Gene3D" id="1.20.140.40">
    <property type="entry name" value="Invertase/pectin methylesterase inhibitor family protein"/>
    <property type="match status" value="1"/>
</dbReference>
<gene>
    <name evidence="5" type="ORF">Cni_G18151</name>
</gene>
<dbReference type="PANTHER" id="PTHR35357">
    <property type="entry name" value="OS02G0537100 PROTEIN"/>
    <property type="match status" value="1"/>
</dbReference>
<comment type="similarity">
    <text evidence="3">Belongs to the PMEI family.</text>
</comment>
<dbReference type="Proteomes" id="UP001327560">
    <property type="component" value="Chromosome 5"/>
</dbReference>